<dbReference type="InterPro" id="IPR017972">
    <property type="entry name" value="Cyt_P450_CS"/>
</dbReference>
<keyword evidence="3 8" id="KW-0349">Heme</keyword>
<dbReference type="SUPFAM" id="SSF48264">
    <property type="entry name" value="Cytochrome P450"/>
    <property type="match status" value="1"/>
</dbReference>
<accession>A0ABR3JVS7</accession>
<evidence type="ECO:0000256" key="2">
    <source>
        <dbReference type="ARBA" id="ARBA00010617"/>
    </source>
</evidence>
<protein>
    <recommendedName>
        <fullName evidence="12">Cytochrome P450</fullName>
    </recommendedName>
</protein>
<evidence type="ECO:0000256" key="5">
    <source>
        <dbReference type="ARBA" id="ARBA00023002"/>
    </source>
</evidence>
<feature type="transmembrane region" description="Helical" evidence="9">
    <location>
        <begin position="20"/>
        <end position="40"/>
    </location>
</feature>
<dbReference type="PROSITE" id="PS00086">
    <property type="entry name" value="CYTOCHROME_P450"/>
    <property type="match status" value="1"/>
</dbReference>
<gene>
    <name evidence="10" type="ORF">HGRIS_011605</name>
</gene>
<evidence type="ECO:0000256" key="3">
    <source>
        <dbReference type="ARBA" id="ARBA00022617"/>
    </source>
</evidence>
<dbReference type="Pfam" id="PF00067">
    <property type="entry name" value="p450"/>
    <property type="match status" value="1"/>
</dbReference>
<dbReference type="PANTHER" id="PTHR24286:SF24">
    <property type="entry name" value="LANOSTEROL 14-ALPHA DEMETHYLASE"/>
    <property type="match status" value="1"/>
</dbReference>
<dbReference type="EMBL" id="JASNQZ010000002">
    <property type="protein sequence ID" value="KAL0959941.1"/>
    <property type="molecule type" value="Genomic_DNA"/>
</dbReference>
<dbReference type="InterPro" id="IPR036396">
    <property type="entry name" value="Cyt_P450_sf"/>
</dbReference>
<keyword evidence="9" id="KW-0472">Membrane</keyword>
<dbReference type="InterPro" id="IPR002401">
    <property type="entry name" value="Cyt_P450_E_grp-I"/>
</dbReference>
<comment type="caution">
    <text evidence="10">The sequence shown here is derived from an EMBL/GenBank/DDBJ whole genome shotgun (WGS) entry which is preliminary data.</text>
</comment>
<evidence type="ECO:0000256" key="7">
    <source>
        <dbReference type="ARBA" id="ARBA00023033"/>
    </source>
</evidence>
<keyword evidence="6 8" id="KW-0408">Iron</keyword>
<keyword evidence="5 8" id="KW-0560">Oxidoreductase</keyword>
<evidence type="ECO:0000313" key="10">
    <source>
        <dbReference type="EMBL" id="KAL0959941.1"/>
    </source>
</evidence>
<dbReference type="Gene3D" id="1.10.630.10">
    <property type="entry name" value="Cytochrome P450"/>
    <property type="match status" value="1"/>
</dbReference>
<evidence type="ECO:0000256" key="8">
    <source>
        <dbReference type="RuleBase" id="RU000461"/>
    </source>
</evidence>
<keyword evidence="9" id="KW-0812">Transmembrane</keyword>
<keyword evidence="4 8" id="KW-0479">Metal-binding</keyword>
<dbReference type="InterPro" id="IPR001128">
    <property type="entry name" value="Cyt_P450"/>
</dbReference>
<dbReference type="PANTHER" id="PTHR24286">
    <property type="entry name" value="CYTOCHROME P450 26"/>
    <property type="match status" value="1"/>
</dbReference>
<evidence type="ECO:0008006" key="12">
    <source>
        <dbReference type="Google" id="ProtNLM"/>
    </source>
</evidence>
<dbReference type="PRINTS" id="PR00385">
    <property type="entry name" value="P450"/>
</dbReference>
<evidence type="ECO:0000256" key="4">
    <source>
        <dbReference type="ARBA" id="ARBA00022723"/>
    </source>
</evidence>
<organism evidence="10 11">
    <name type="scientific">Hohenbuehelia grisea</name>
    <dbReference type="NCBI Taxonomy" id="104357"/>
    <lineage>
        <taxon>Eukaryota</taxon>
        <taxon>Fungi</taxon>
        <taxon>Dikarya</taxon>
        <taxon>Basidiomycota</taxon>
        <taxon>Agaricomycotina</taxon>
        <taxon>Agaricomycetes</taxon>
        <taxon>Agaricomycetidae</taxon>
        <taxon>Agaricales</taxon>
        <taxon>Pleurotineae</taxon>
        <taxon>Pleurotaceae</taxon>
        <taxon>Hohenbuehelia</taxon>
    </lineage>
</organism>
<sequence>MPYSIGLQAATLAFLHAGFPTQFTIAIIAFLLIVYTISFFKDEEPDAPAKLPGSSLAAIHPFFRRRFDFLNWGFHATGTNMFQFQLLRNQVIVTSGEKAREAFFSARGLDLTEGFKILSGALPMLKGVTSDLQSRTRGSIYKRLAAVQRNGSLSDLIPAILEDSRRIMEGWGSFGSFDPFDRVYEVVFQTTVRSLTCSEIADDPVIVARLKVLYDRLDHGTTPATVLLPWFPSPALLKKLWATKEIYEIVTRAIDARERSGVWQNDTLQMLLDAKEERLVIVGFIMGLLIAGARATGTTASWLIMYLGIHQDWRAKAATEVDALLAAYPPPSATEPTPVQAQSLSSQLSHIPLEAWESSLPTLDAMIRETLRVAQPHAAMRRNLGPDMHMDGKRIPTGAYVVYPFADVHLDPEIYADPSKFDPTRPEETKVPFGYVGWGGGKTVCLGTRLAKLELKMVAALFLLGFKHSVQSESGAPPEPNWNDLHMARPPKGSFCVQYERTGVPL</sequence>
<dbReference type="PRINTS" id="PR00463">
    <property type="entry name" value="EP450I"/>
</dbReference>
<keyword evidence="9" id="KW-1133">Transmembrane helix</keyword>
<reference evidence="11" key="1">
    <citation type="submission" date="2024-06" db="EMBL/GenBank/DDBJ databases">
        <title>Multi-omics analyses provide insights into the biosynthesis of the anticancer antibiotic pleurotin in Hohenbuehelia grisea.</title>
        <authorList>
            <person name="Weaver J.A."/>
            <person name="Alberti F."/>
        </authorList>
    </citation>
    <scope>NUCLEOTIDE SEQUENCE [LARGE SCALE GENOMIC DNA]</scope>
    <source>
        <strain evidence="11">T-177</strain>
    </source>
</reference>
<evidence type="ECO:0000256" key="6">
    <source>
        <dbReference type="ARBA" id="ARBA00023004"/>
    </source>
</evidence>
<comment type="cofactor">
    <cofactor evidence="1">
        <name>heme</name>
        <dbReference type="ChEBI" id="CHEBI:30413"/>
    </cofactor>
</comment>
<proteinExistence type="inferred from homology"/>
<evidence type="ECO:0000313" key="11">
    <source>
        <dbReference type="Proteomes" id="UP001556367"/>
    </source>
</evidence>
<comment type="similarity">
    <text evidence="2 8">Belongs to the cytochrome P450 family.</text>
</comment>
<name>A0ABR3JVS7_9AGAR</name>
<dbReference type="Proteomes" id="UP001556367">
    <property type="component" value="Unassembled WGS sequence"/>
</dbReference>
<keyword evidence="7 8" id="KW-0503">Monooxygenase</keyword>
<dbReference type="CDD" id="cd00302">
    <property type="entry name" value="cytochrome_P450"/>
    <property type="match status" value="1"/>
</dbReference>
<keyword evidence="11" id="KW-1185">Reference proteome</keyword>
<evidence type="ECO:0000256" key="9">
    <source>
        <dbReference type="SAM" id="Phobius"/>
    </source>
</evidence>
<evidence type="ECO:0000256" key="1">
    <source>
        <dbReference type="ARBA" id="ARBA00001971"/>
    </source>
</evidence>